<evidence type="ECO:0000313" key="1">
    <source>
        <dbReference type="EMBL" id="MFD1106433.1"/>
    </source>
</evidence>
<keyword evidence="2" id="KW-1185">Reference proteome</keyword>
<proteinExistence type="predicted"/>
<accession>A0ABW3P4X4</accession>
<organism evidence="1 2">
    <name type="scientific">Sphingobium olei</name>
    <dbReference type="NCBI Taxonomy" id="420955"/>
    <lineage>
        <taxon>Bacteria</taxon>
        <taxon>Pseudomonadati</taxon>
        <taxon>Pseudomonadota</taxon>
        <taxon>Alphaproteobacteria</taxon>
        <taxon>Sphingomonadales</taxon>
        <taxon>Sphingomonadaceae</taxon>
        <taxon>Sphingobium</taxon>
    </lineage>
</organism>
<dbReference type="RefSeq" id="WP_380913123.1">
    <property type="nucleotide sequence ID" value="NZ_JBHTLS010000132.1"/>
</dbReference>
<gene>
    <name evidence="1" type="ORF">ACFQ24_16340</name>
</gene>
<sequence>MNDGLFPGTGIAVVLLRLSTNSLAGLIEEVDGTPFDERAGLHLLPGCNHLTFGD</sequence>
<comment type="caution">
    <text evidence="1">The sequence shown here is derived from an EMBL/GenBank/DDBJ whole genome shotgun (WGS) entry which is preliminary data.</text>
</comment>
<name>A0ABW3P4X4_9SPHN</name>
<reference evidence="2" key="1">
    <citation type="journal article" date="2019" name="Int. J. Syst. Evol. Microbiol.">
        <title>The Global Catalogue of Microorganisms (GCM) 10K type strain sequencing project: providing services to taxonomists for standard genome sequencing and annotation.</title>
        <authorList>
            <consortium name="The Broad Institute Genomics Platform"/>
            <consortium name="The Broad Institute Genome Sequencing Center for Infectious Disease"/>
            <person name="Wu L."/>
            <person name="Ma J."/>
        </authorList>
    </citation>
    <scope>NUCLEOTIDE SEQUENCE [LARGE SCALE GENOMIC DNA]</scope>
    <source>
        <strain evidence="2">CCUG 54329</strain>
    </source>
</reference>
<evidence type="ECO:0000313" key="2">
    <source>
        <dbReference type="Proteomes" id="UP001597203"/>
    </source>
</evidence>
<dbReference type="Proteomes" id="UP001597203">
    <property type="component" value="Unassembled WGS sequence"/>
</dbReference>
<dbReference type="EMBL" id="JBHTLS010000132">
    <property type="protein sequence ID" value="MFD1106433.1"/>
    <property type="molecule type" value="Genomic_DNA"/>
</dbReference>
<protein>
    <submittedName>
        <fullName evidence="1">Uncharacterized protein</fullName>
    </submittedName>
</protein>